<dbReference type="EMBL" id="CAINUL010000002">
    <property type="protein sequence ID" value="CAD0108420.1"/>
    <property type="molecule type" value="Genomic_DNA"/>
</dbReference>
<reference evidence="1" key="1">
    <citation type="submission" date="2020-06" db="EMBL/GenBank/DDBJ databases">
        <authorList>
            <person name="Onetto C."/>
        </authorList>
    </citation>
    <scope>NUCLEOTIDE SEQUENCE</scope>
</reference>
<gene>
    <name evidence="1" type="ORF">AWRI4620_LOCUS2675</name>
</gene>
<dbReference type="OrthoDB" id="268400at2759"/>
<comment type="caution">
    <text evidence="1">The sequence shown here is derived from an EMBL/GenBank/DDBJ whole genome shotgun (WGS) entry which is preliminary data.</text>
</comment>
<name>A0A9N8KEY9_9PEZI</name>
<evidence type="ECO:0000313" key="2">
    <source>
        <dbReference type="Proteomes" id="UP000745764"/>
    </source>
</evidence>
<protein>
    <submittedName>
        <fullName evidence="1">Uncharacterized protein</fullName>
    </submittedName>
</protein>
<keyword evidence="2" id="KW-1185">Reference proteome</keyword>
<dbReference type="Proteomes" id="UP000745764">
    <property type="component" value="Unassembled WGS sequence"/>
</dbReference>
<sequence>MGNMKDNNVEFVEELEHSKTLDHTQTLEQVTTMGTVKLTDGAVVYIPSPTADPQDPRTCSDI</sequence>
<proteinExistence type="predicted"/>
<organism evidence="1 2">
    <name type="scientific">Aureobasidium uvarum</name>
    <dbReference type="NCBI Taxonomy" id="2773716"/>
    <lineage>
        <taxon>Eukaryota</taxon>
        <taxon>Fungi</taxon>
        <taxon>Dikarya</taxon>
        <taxon>Ascomycota</taxon>
        <taxon>Pezizomycotina</taxon>
        <taxon>Dothideomycetes</taxon>
        <taxon>Dothideomycetidae</taxon>
        <taxon>Dothideales</taxon>
        <taxon>Saccotheciaceae</taxon>
        <taxon>Aureobasidium</taxon>
    </lineage>
</organism>
<accession>A0A9N8KEY9</accession>
<evidence type="ECO:0000313" key="1">
    <source>
        <dbReference type="EMBL" id="CAD0108420.1"/>
    </source>
</evidence>
<dbReference type="AlphaFoldDB" id="A0A9N8KEY9"/>